<comment type="caution">
    <text evidence="7">The sequence shown here is derived from an EMBL/GenBank/DDBJ whole genome shotgun (WGS) entry which is preliminary data.</text>
</comment>
<keyword evidence="2" id="KW-0813">Transport</keyword>
<sequence length="269" mass="29406">MAADTILSVENIEVVYNKTIQVLRGLSLTVERGKVVTLLGSNGAGKSTTLKAISSLLSLEDGAVTAGSITFDGKAIADDTPHGLVRRGLFHVMEGRRIFEDLTVEENLTAATFALSGRGVKPTSFDVVYGYFPRLYERRHGRAGYLSGGEQQMLAIGRALIAQPKLILLDEPSLGLSPILVEEIFGIIARINRETGVSMLLVEQNAAVAFAVAHYGYIMETGKIVLDGPTERLVSDQDVREFYLGMSGGEGARSYRDVKHYKRRKRWLS</sequence>
<keyword evidence="5" id="KW-0029">Amino-acid transport</keyword>
<evidence type="ECO:0000313" key="7">
    <source>
        <dbReference type="EMBL" id="MEX4010557.1"/>
    </source>
</evidence>
<dbReference type="InterPro" id="IPR027417">
    <property type="entry name" value="P-loop_NTPase"/>
</dbReference>
<protein>
    <submittedName>
        <fullName evidence="7">ABC transporter ATP-binding protein</fullName>
    </submittedName>
</protein>
<dbReference type="PROSITE" id="PS50893">
    <property type="entry name" value="ABC_TRANSPORTER_2"/>
    <property type="match status" value="1"/>
</dbReference>
<dbReference type="InterPro" id="IPR017871">
    <property type="entry name" value="ABC_transporter-like_CS"/>
</dbReference>
<evidence type="ECO:0000256" key="4">
    <source>
        <dbReference type="ARBA" id="ARBA00022840"/>
    </source>
</evidence>
<keyword evidence="3" id="KW-0547">Nucleotide-binding</keyword>
<evidence type="ECO:0000256" key="1">
    <source>
        <dbReference type="ARBA" id="ARBA00005417"/>
    </source>
</evidence>
<dbReference type="Pfam" id="PF00005">
    <property type="entry name" value="ABC_tran"/>
    <property type="match status" value="1"/>
</dbReference>
<dbReference type="RefSeq" id="WP_368805221.1">
    <property type="nucleotide sequence ID" value="NZ_CBDDTD010000001.1"/>
</dbReference>
<reference evidence="7 8" key="1">
    <citation type="submission" date="2024-01" db="EMBL/GenBank/DDBJ databases">
        <title>New evidence supports the origin of RcGTA from prophage.</title>
        <authorList>
            <person name="Xu Y."/>
            <person name="Liu B."/>
            <person name="Chen F."/>
        </authorList>
    </citation>
    <scope>NUCLEOTIDE SEQUENCE [LARGE SCALE GENOMIC DNA]</scope>
    <source>
        <strain evidence="7 8">CBW1107-2</strain>
    </source>
</reference>
<dbReference type="PANTHER" id="PTHR43820:SF8">
    <property type="entry name" value="ABC TRANSPORTER SUBSTRATE-BINDING PROTEIN"/>
    <property type="match status" value="1"/>
</dbReference>
<gene>
    <name evidence="7" type="ORF">V1479_24935</name>
</gene>
<proteinExistence type="inferred from homology"/>
<evidence type="ECO:0000256" key="2">
    <source>
        <dbReference type="ARBA" id="ARBA00022448"/>
    </source>
</evidence>
<accession>A0ABV3X0T0</accession>
<dbReference type="InterPro" id="IPR003439">
    <property type="entry name" value="ABC_transporter-like_ATP-bd"/>
</dbReference>
<dbReference type="PROSITE" id="PS00211">
    <property type="entry name" value="ABC_TRANSPORTER_1"/>
    <property type="match status" value="1"/>
</dbReference>
<dbReference type="InterPro" id="IPR052156">
    <property type="entry name" value="BCAA_Transport_ATP-bd_LivF"/>
</dbReference>
<keyword evidence="4 7" id="KW-0067">ATP-binding</keyword>
<dbReference type="SMART" id="SM00382">
    <property type="entry name" value="AAA"/>
    <property type="match status" value="1"/>
</dbReference>
<name>A0ABV3X0T0_9HYPH</name>
<evidence type="ECO:0000259" key="6">
    <source>
        <dbReference type="PROSITE" id="PS50893"/>
    </source>
</evidence>
<organism evidence="7 8">
    <name type="scientific">Neoaquamicrobium sediminum</name>
    <dbReference type="NCBI Taxonomy" id="1849104"/>
    <lineage>
        <taxon>Bacteria</taxon>
        <taxon>Pseudomonadati</taxon>
        <taxon>Pseudomonadota</taxon>
        <taxon>Alphaproteobacteria</taxon>
        <taxon>Hyphomicrobiales</taxon>
        <taxon>Phyllobacteriaceae</taxon>
        <taxon>Neoaquamicrobium</taxon>
    </lineage>
</organism>
<dbReference type="Gene3D" id="3.40.50.300">
    <property type="entry name" value="P-loop containing nucleotide triphosphate hydrolases"/>
    <property type="match status" value="1"/>
</dbReference>
<dbReference type="EMBL" id="JAZHFV010000016">
    <property type="protein sequence ID" value="MEX4010557.1"/>
    <property type="molecule type" value="Genomic_DNA"/>
</dbReference>
<dbReference type="Proteomes" id="UP001559025">
    <property type="component" value="Unassembled WGS sequence"/>
</dbReference>
<evidence type="ECO:0000313" key="8">
    <source>
        <dbReference type="Proteomes" id="UP001559025"/>
    </source>
</evidence>
<keyword evidence="8" id="KW-1185">Reference proteome</keyword>
<evidence type="ECO:0000256" key="3">
    <source>
        <dbReference type="ARBA" id="ARBA00022741"/>
    </source>
</evidence>
<feature type="domain" description="ABC transporter" evidence="6">
    <location>
        <begin position="7"/>
        <end position="246"/>
    </location>
</feature>
<dbReference type="PANTHER" id="PTHR43820">
    <property type="entry name" value="HIGH-AFFINITY BRANCHED-CHAIN AMINO ACID TRANSPORT ATP-BINDING PROTEIN LIVF"/>
    <property type="match status" value="1"/>
</dbReference>
<dbReference type="InterPro" id="IPR003593">
    <property type="entry name" value="AAA+_ATPase"/>
</dbReference>
<dbReference type="CDD" id="cd03224">
    <property type="entry name" value="ABC_TM1139_LivF_branched"/>
    <property type="match status" value="1"/>
</dbReference>
<dbReference type="SUPFAM" id="SSF52540">
    <property type="entry name" value="P-loop containing nucleoside triphosphate hydrolases"/>
    <property type="match status" value="1"/>
</dbReference>
<comment type="similarity">
    <text evidence="1">Belongs to the ABC transporter superfamily.</text>
</comment>
<evidence type="ECO:0000256" key="5">
    <source>
        <dbReference type="ARBA" id="ARBA00022970"/>
    </source>
</evidence>
<dbReference type="GO" id="GO:0005524">
    <property type="term" value="F:ATP binding"/>
    <property type="evidence" value="ECO:0007669"/>
    <property type="project" value="UniProtKB-KW"/>
</dbReference>